<feature type="chain" id="PRO_5046442520" description="Lipoprotein" evidence="1">
    <location>
        <begin position="21"/>
        <end position="294"/>
    </location>
</feature>
<organism evidence="2 3">
    <name type="scientific">Flavobacterium ichthyis</name>
    <dbReference type="NCBI Taxonomy" id="2698827"/>
    <lineage>
        <taxon>Bacteria</taxon>
        <taxon>Pseudomonadati</taxon>
        <taxon>Bacteroidota</taxon>
        <taxon>Flavobacteriia</taxon>
        <taxon>Flavobacteriales</taxon>
        <taxon>Flavobacteriaceae</taxon>
        <taxon>Flavobacterium</taxon>
    </lineage>
</organism>
<dbReference type="Proteomes" id="UP000798602">
    <property type="component" value="Unassembled WGS sequence"/>
</dbReference>
<dbReference type="InterPro" id="IPR046219">
    <property type="entry name" value="DUF6252"/>
</dbReference>
<comment type="caution">
    <text evidence="2">The sequence shown here is derived from an EMBL/GenBank/DDBJ whole genome shotgun (WGS) entry which is preliminary data.</text>
</comment>
<evidence type="ECO:0000256" key="1">
    <source>
        <dbReference type="SAM" id="SignalP"/>
    </source>
</evidence>
<keyword evidence="3" id="KW-1185">Reference proteome</keyword>
<dbReference type="RefSeq" id="WP_166537502.1">
    <property type="nucleotide sequence ID" value="NZ_JAABLM010000013.1"/>
</dbReference>
<evidence type="ECO:0000313" key="3">
    <source>
        <dbReference type="Proteomes" id="UP000798602"/>
    </source>
</evidence>
<feature type="signal peptide" evidence="1">
    <location>
        <begin position="1"/>
        <end position="20"/>
    </location>
</feature>
<keyword evidence="1" id="KW-0732">Signal</keyword>
<name>A0ABW9ZFX9_9FLAO</name>
<dbReference type="EMBL" id="JAABLM010000013">
    <property type="protein sequence ID" value="NBL65683.1"/>
    <property type="molecule type" value="Genomic_DNA"/>
</dbReference>
<reference evidence="3" key="1">
    <citation type="submission" date="2020-01" db="EMBL/GenBank/DDBJ databases">
        <title>Sphingomonas sp. strain CSW-10.</title>
        <authorList>
            <person name="Chen W.-M."/>
        </authorList>
    </citation>
    <scope>NUCLEOTIDE SEQUENCE [LARGE SCALE GENOMIC DNA]</scope>
    <source>
        <strain evidence="3">NST-5</strain>
    </source>
</reference>
<sequence length="294" mass="31295">MKNFRFLTLLFAMLSLFAVSCDNEPIDPSLNNGENPENPGNELGAFSVDFNGQTYSTTSVVAVTVGPQTSIIASAANGETFMLSINDIGVGVFPAAENFIAYFPNINDEEEMEYVSINIDEPEMPTGTITISSIANGQISGTFSGTVYNEEGETIVLTNGVFTNITYETPEFPVVDNFTASINNTPMSFSVAGARVEGESLMILGMNPETLESINILAPANISVGNYPIMSNPFEGITLTVMHPTEGSAMLESGVLSITQRQGNRIVGTFSGTGTNQDDGAIEITNGSFDLVIE</sequence>
<gene>
    <name evidence="2" type="ORF">GV828_10770</name>
</gene>
<evidence type="ECO:0008006" key="4">
    <source>
        <dbReference type="Google" id="ProtNLM"/>
    </source>
</evidence>
<accession>A0ABW9ZFX9</accession>
<protein>
    <recommendedName>
        <fullName evidence="4">Lipoprotein</fullName>
    </recommendedName>
</protein>
<dbReference type="PROSITE" id="PS51257">
    <property type="entry name" value="PROKAR_LIPOPROTEIN"/>
    <property type="match status" value="1"/>
</dbReference>
<dbReference type="Pfam" id="PF19765">
    <property type="entry name" value="DUF6252"/>
    <property type="match status" value="1"/>
</dbReference>
<proteinExistence type="predicted"/>
<evidence type="ECO:0000313" key="2">
    <source>
        <dbReference type="EMBL" id="NBL65683.1"/>
    </source>
</evidence>